<evidence type="ECO:0000313" key="1">
    <source>
        <dbReference type="EMBL" id="CAF1311291.1"/>
    </source>
</evidence>
<dbReference type="AlphaFoldDB" id="A0A815EVE7"/>
<keyword evidence="3" id="KW-1185">Reference proteome</keyword>
<comment type="caution">
    <text evidence="1">The sequence shown here is derived from an EMBL/GenBank/DDBJ whole genome shotgun (WGS) entry which is preliminary data.</text>
</comment>
<accession>A0A815EVE7</accession>
<name>A0A815EVE7_9BILA</name>
<evidence type="ECO:0000313" key="3">
    <source>
        <dbReference type="Proteomes" id="UP000663829"/>
    </source>
</evidence>
<reference evidence="1" key="1">
    <citation type="submission" date="2021-02" db="EMBL/GenBank/DDBJ databases">
        <authorList>
            <person name="Nowell W R."/>
        </authorList>
    </citation>
    <scope>NUCLEOTIDE SEQUENCE</scope>
</reference>
<dbReference type="Proteomes" id="UP000681722">
    <property type="component" value="Unassembled WGS sequence"/>
</dbReference>
<sequence>MGEVVLPLLMIVRKDEEVMIKKTQGYAKRFISVVENLRLNYKFAIETVSDETNNINSPSLSETVKVNPNPAITSSIMVVEDGNVTAEKTSA</sequence>
<dbReference type="Proteomes" id="UP000663829">
    <property type="component" value="Unassembled WGS sequence"/>
</dbReference>
<gene>
    <name evidence="1" type="ORF">GPM918_LOCUS29006</name>
    <name evidence="2" type="ORF">SRO942_LOCUS29552</name>
</gene>
<organism evidence="1 3">
    <name type="scientific">Didymodactylos carnosus</name>
    <dbReference type="NCBI Taxonomy" id="1234261"/>
    <lineage>
        <taxon>Eukaryota</taxon>
        <taxon>Metazoa</taxon>
        <taxon>Spiralia</taxon>
        <taxon>Gnathifera</taxon>
        <taxon>Rotifera</taxon>
        <taxon>Eurotatoria</taxon>
        <taxon>Bdelloidea</taxon>
        <taxon>Philodinida</taxon>
        <taxon>Philodinidae</taxon>
        <taxon>Didymodactylos</taxon>
    </lineage>
</organism>
<proteinExistence type="predicted"/>
<evidence type="ECO:0000313" key="2">
    <source>
        <dbReference type="EMBL" id="CAF4149043.1"/>
    </source>
</evidence>
<dbReference type="EMBL" id="CAJNOQ010012946">
    <property type="protein sequence ID" value="CAF1311291.1"/>
    <property type="molecule type" value="Genomic_DNA"/>
</dbReference>
<protein>
    <submittedName>
        <fullName evidence="1">Uncharacterized protein</fullName>
    </submittedName>
</protein>
<dbReference type="EMBL" id="CAJOBC010042604">
    <property type="protein sequence ID" value="CAF4149043.1"/>
    <property type="molecule type" value="Genomic_DNA"/>
</dbReference>